<dbReference type="EMBL" id="CP001342">
    <property type="protein sequence ID" value="ACL41960.1"/>
    <property type="molecule type" value="Genomic_DNA"/>
</dbReference>
<gene>
    <name evidence="1" type="ordered locus">Achl_4009</name>
</gene>
<dbReference type="KEGG" id="ach:Achl_4009"/>
<keyword evidence="1" id="KW-0614">Plasmid</keyword>
<dbReference type="AlphaFoldDB" id="B8HHR3"/>
<evidence type="ECO:0000313" key="2">
    <source>
        <dbReference type="Proteomes" id="UP000002505"/>
    </source>
</evidence>
<dbReference type="HOGENOM" id="CLU_2566418_0_0_11"/>
<keyword evidence="2" id="KW-1185">Reference proteome</keyword>
<organism evidence="1 2">
    <name type="scientific">Pseudarthrobacter chlorophenolicus (strain ATCC 700700 / DSM 12829 / CIP 107037 / JCM 12360 / KCTC 9906 / NCIMB 13794 / A6)</name>
    <name type="common">Arthrobacter chlorophenolicus</name>
    <dbReference type="NCBI Taxonomy" id="452863"/>
    <lineage>
        <taxon>Bacteria</taxon>
        <taxon>Bacillati</taxon>
        <taxon>Actinomycetota</taxon>
        <taxon>Actinomycetes</taxon>
        <taxon>Micrococcales</taxon>
        <taxon>Micrococcaceae</taxon>
        <taxon>Pseudarthrobacter</taxon>
    </lineage>
</organism>
<sequence length="81" mass="8895">MNTYRRPPAKPCNPYPAGKATPLALTVNDLSVLVIARRLHDEKCSERDVCGRRDGHALDSFEAAIRKTLGALVEAHVAQEI</sequence>
<proteinExistence type="predicted"/>
<evidence type="ECO:0000313" key="1">
    <source>
        <dbReference type="EMBL" id="ACL41960.1"/>
    </source>
</evidence>
<dbReference type="RefSeq" id="WP_012622977.1">
    <property type="nucleotide sequence ID" value="NC_011879.1"/>
</dbReference>
<protein>
    <submittedName>
        <fullName evidence="1">Uncharacterized protein</fullName>
    </submittedName>
</protein>
<accession>B8HHR3</accession>
<reference evidence="1" key="1">
    <citation type="submission" date="2009-01" db="EMBL/GenBank/DDBJ databases">
        <title>Complete sequence of plasmid1 of Arthrobacter chlorophenolicus A6.</title>
        <authorList>
            <consortium name="US DOE Joint Genome Institute"/>
            <person name="Lucas S."/>
            <person name="Copeland A."/>
            <person name="Lapidus A."/>
            <person name="Glavina del Rio T."/>
            <person name="Tice H."/>
            <person name="Bruce D."/>
            <person name="Goodwin L."/>
            <person name="Pitluck S."/>
            <person name="Goltsman E."/>
            <person name="Clum A."/>
            <person name="Larimer F."/>
            <person name="Land M."/>
            <person name="Hauser L."/>
            <person name="Kyrpides N."/>
            <person name="Mikhailova N."/>
            <person name="Jansson J."/>
            <person name="Richardson P."/>
        </authorList>
    </citation>
    <scope>NUCLEOTIDE SEQUENCE [LARGE SCALE GENOMIC DNA]</scope>
    <source>
        <strain evidence="1">A6</strain>
        <plasmid evidence="1">pACHL01</plasmid>
    </source>
</reference>
<name>B8HHR3_PSECP</name>
<dbReference type="Proteomes" id="UP000002505">
    <property type="component" value="Plasmid pACHL01"/>
</dbReference>
<geneLocation type="plasmid" evidence="1 2">
    <name>pACHL01</name>
</geneLocation>